<dbReference type="EMBL" id="GISG01144680">
    <property type="protein sequence ID" value="MBA4646061.1"/>
    <property type="molecule type" value="Transcribed_RNA"/>
</dbReference>
<organism evidence="2">
    <name type="scientific">Opuntia streptacantha</name>
    <name type="common">Prickly pear cactus</name>
    <name type="synonym">Opuntia cardona</name>
    <dbReference type="NCBI Taxonomy" id="393608"/>
    <lineage>
        <taxon>Eukaryota</taxon>
        <taxon>Viridiplantae</taxon>
        <taxon>Streptophyta</taxon>
        <taxon>Embryophyta</taxon>
        <taxon>Tracheophyta</taxon>
        <taxon>Spermatophyta</taxon>
        <taxon>Magnoliopsida</taxon>
        <taxon>eudicotyledons</taxon>
        <taxon>Gunneridae</taxon>
        <taxon>Pentapetalae</taxon>
        <taxon>Caryophyllales</taxon>
        <taxon>Cactineae</taxon>
        <taxon>Cactaceae</taxon>
        <taxon>Opuntioideae</taxon>
        <taxon>Opuntia</taxon>
    </lineage>
</organism>
<sequence length="122" mass="12018">MQSWKALEWIPQASPMLLEAGAGAAAAASETTASCWIVRGPITASTALCATALPVPKAIPCATVAPRLPSMDPPLEAEAGAGGGAWLTGAGGGLRAAGRGAARGAARGADLPPELRRGMASM</sequence>
<feature type="compositionally biased region" description="Basic and acidic residues" evidence="1">
    <location>
        <begin position="113"/>
        <end position="122"/>
    </location>
</feature>
<reference evidence="2" key="1">
    <citation type="journal article" date="2013" name="J. Plant Res.">
        <title>Effect of fungi and light on seed germination of three Opuntia species from semiarid lands of central Mexico.</title>
        <authorList>
            <person name="Delgado-Sanchez P."/>
            <person name="Jimenez-Bremont J.F."/>
            <person name="Guerrero-Gonzalez Mde L."/>
            <person name="Flores J."/>
        </authorList>
    </citation>
    <scope>NUCLEOTIDE SEQUENCE</scope>
    <source>
        <tissue evidence="2">Cladode</tissue>
    </source>
</reference>
<feature type="compositionally biased region" description="Low complexity" evidence="1">
    <location>
        <begin position="96"/>
        <end position="109"/>
    </location>
</feature>
<evidence type="ECO:0000256" key="1">
    <source>
        <dbReference type="SAM" id="MobiDB-lite"/>
    </source>
</evidence>
<feature type="region of interest" description="Disordered" evidence="1">
    <location>
        <begin position="95"/>
        <end position="122"/>
    </location>
</feature>
<proteinExistence type="predicted"/>
<evidence type="ECO:0000313" key="2">
    <source>
        <dbReference type="EMBL" id="MBA4646061.1"/>
    </source>
</evidence>
<protein>
    <submittedName>
        <fullName evidence="2">Uncharacterized protein</fullName>
    </submittedName>
</protein>
<dbReference type="AlphaFoldDB" id="A0A7C9DLB6"/>
<name>A0A7C9DLB6_OPUST</name>
<accession>A0A7C9DLB6</accession>
<reference evidence="2" key="2">
    <citation type="submission" date="2020-07" db="EMBL/GenBank/DDBJ databases">
        <authorList>
            <person name="Vera ALvarez R."/>
            <person name="Arias-Moreno D.M."/>
            <person name="Jimenez-Jacinto V."/>
            <person name="Jimenez-Bremont J.F."/>
            <person name="Swaminathan K."/>
            <person name="Moose S.P."/>
            <person name="Guerrero-Gonzalez M.L."/>
            <person name="Marino-Ramirez L."/>
            <person name="Landsman D."/>
            <person name="Rodriguez-Kessler M."/>
            <person name="Delgado-Sanchez P."/>
        </authorList>
    </citation>
    <scope>NUCLEOTIDE SEQUENCE</scope>
    <source>
        <tissue evidence="2">Cladode</tissue>
    </source>
</reference>